<dbReference type="Pfam" id="PF01661">
    <property type="entry name" value="Macro"/>
    <property type="match status" value="2"/>
</dbReference>
<dbReference type="GO" id="GO:0008233">
    <property type="term" value="F:peptidase activity"/>
    <property type="evidence" value="ECO:0007669"/>
    <property type="project" value="UniProtKB-KW"/>
</dbReference>
<keyword evidence="5" id="KW-0833">Ubl conjugation pathway</keyword>
<gene>
    <name evidence="12" type="ORF">VCS650_LOCUS31611</name>
</gene>
<dbReference type="GO" id="GO:0010629">
    <property type="term" value="P:negative regulation of gene expression"/>
    <property type="evidence" value="ECO:0007669"/>
    <property type="project" value="TreeGrafter"/>
</dbReference>
<dbReference type="EC" id="2.4.2.-" evidence="9"/>
<accession>A0A815EGY1</accession>
<dbReference type="InterPro" id="IPR043472">
    <property type="entry name" value="Macro_dom-like"/>
</dbReference>
<evidence type="ECO:0000259" key="11">
    <source>
        <dbReference type="PROSITE" id="PS51154"/>
    </source>
</evidence>
<evidence type="ECO:0000256" key="3">
    <source>
        <dbReference type="ARBA" id="ARBA00022676"/>
    </source>
</evidence>
<dbReference type="Proteomes" id="UP000663891">
    <property type="component" value="Unassembled WGS sequence"/>
</dbReference>
<evidence type="ECO:0000256" key="9">
    <source>
        <dbReference type="RuleBase" id="RU362114"/>
    </source>
</evidence>
<dbReference type="InterPro" id="IPR052056">
    <property type="entry name" value="Mono-ARTD/PARP"/>
</dbReference>
<dbReference type="SUPFAM" id="SSF52949">
    <property type="entry name" value="Macro domain-like"/>
    <property type="match status" value="2"/>
</dbReference>
<dbReference type="Pfam" id="PF00644">
    <property type="entry name" value="PARP"/>
    <property type="match status" value="1"/>
</dbReference>
<evidence type="ECO:0000313" key="12">
    <source>
        <dbReference type="EMBL" id="CAF1311317.1"/>
    </source>
</evidence>
<dbReference type="AlphaFoldDB" id="A0A815EGY1"/>
<keyword evidence="8" id="KW-0539">Nucleus</keyword>
<proteinExistence type="predicted"/>
<dbReference type="OrthoDB" id="6133115at2759"/>
<keyword evidence="2" id="KW-0645">Protease</keyword>
<evidence type="ECO:0000256" key="1">
    <source>
        <dbReference type="ARBA" id="ARBA00004123"/>
    </source>
</evidence>
<comment type="subcellular location">
    <subcellularLocation>
        <location evidence="1">Nucleus</location>
    </subcellularLocation>
</comment>
<dbReference type="Gene3D" id="3.90.228.10">
    <property type="match status" value="1"/>
</dbReference>
<dbReference type="GO" id="GO:0005634">
    <property type="term" value="C:nucleus"/>
    <property type="evidence" value="ECO:0007669"/>
    <property type="project" value="UniProtKB-SubCell"/>
</dbReference>
<dbReference type="GO" id="GO:0005737">
    <property type="term" value="C:cytoplasm"/>
    <property type="evidence" value="ECO:0007669"/>
    <property type="project" value="TreeGrafter"/>
</dbReference>
<keyword evidence="6" id="KW-0378">Hydrolase</keyword>
<dbReference type="PROSITE" id="PS51154">
    <property type="entry name" value="MACRO"/>
    <property type="match status" value="1"/>
</dbReference>
<feature type="domain" description="Macro" evidence="11">
    <location>
        <begin position="834"/>
        <end position="1007"/>
    </location>
</feature>
<dbReference type="InterPro" id="IPR002589">
    <property type="entry name" value="Macro_dom"/>
</dbReference>
<evidence type="ECO:0000256" key="2">
    <source>
        <dbReference type="ARBA" id="ARBA00022670"/>
    </source>
</evidence>
<evidence type="ECO:0000256" key="5">
    <source>
        <dbReference type="ARBA" id="ARBA00022786"/>
    </source>
</evidence>
<evidence type="ECO:0000256" key="7">
    <source>
        <dbReference type="ARBA" id="ARBA00023027"/>
    </source>
</evidence>
<dbReference type="InterPro" id="IPR012317">
    <property type="entry name" value="Poly(ADP-ribose)pol_cat_dom"/>
</dbReference>
<sequence length="1203" mass="137942">MKRINCSTNTSLDDNASDNVSKRKCIEHNTNNRNSAIITGNNDESHLTTSNFTDPELPLEDDWITNSDNDNIIHRSTSVNDNTNDIIALESFVNEQFEQRMAFFKNNPNMLSTTKSDNQMNNDSNLFTTGAFLDLETKIYGENWTIPLKREESLSACLLSATNLALLGIADEDECCKKFMEVLIPEAFRKLHCSHHINNWSHEVQLSIYEITILLIDLIAARLSYTPVPIQLLSTLAIIFDANSVFHQKHKNQSFQYCFSNEELDDRLLSCPSFLLITSSDTHGWLCQIINRFVEQKGIQNLAEQFENHQSFTALEYNALLAPFVNCINYIMKGKYRMLFGKDIDQIFNYIENLKEQDFHIEHGQLSFIFAEIVKFNSEQLNNLVDCIDESWKTQTMPMHMESIVLLGEIGLKCEKQSTARILQVLWDATLTNGLSPSMLDCFLRGHYQILSEDRSEYDEFRRDYSAKCIELVQRKEVWYARSVKYLNEILRLDPTNNKNFIEILVNKYNIINVLIENLSNIQQDMWSKTEGSVMPDTLVDGYLTFQESTKNHLEILSSVLKRGNSSFLHKHTEELWDILITNERANTCDREFGFSWFVDCVEYFNRETQITLFKQRISKLNPIYYCPRGNACFKLYSERCNELRNLVLNSSTSSMKPIINRDMNALVHIYQGDLIVEQSDVIVVCSLSTTLRESVLKIGRDLMKYSFETEYKNNPTAPIISIAASGQLAAKTVYFLPWKPNVDNIKCCESIRKFVSDAMEKAATENYKSIAFPAVGCGQYGCSISLVAWTLVDEVYRQLVKYPLSVSFVILPNRTDIYNEFQEQINLVQQTSEIKSLSVAIGKGTVEVELGDITTQKVDVIVGNSSSDILKKEIMNAAGNDVKIAYGKEYENSQKSLILSIPSGKLPCKQIFFIKWDPDRNEDVLQQSIVDFIWNIIQNVILYKFTSVAFPAIGCGQYRCPTNIVVKTMVKEIKHQLAMRNIPLTVKFVIQPKQQTIFNQFCNQILSSREEFGTSIDYQLPSTWEQSTGNKLRFVVSSNSAEYKSIIADFDQTMNRKYTAIIQLERIQNERWYAQYVAHSKEFRQRLNTDTEKCLYHGCSQQVADSIIKNCFNRSFAGKHGTVYGVGVYFSSYADYSHSFTEPDSNAERCMFMARALIGNTTQGNTSIRSPPDGFDSTTNGRHIFVIYHDAQAFAEYLITYK</sequence>
<reference evidence="12" key="1">
    <citation type="submission" date="2021-02" db="EMBL/GenBank/DDBJ databases">
        <authorList>
            <person name="Nowell W R."/>
        </authorList>
    </citation>
    <scope>NUCLEOTIDE SEQUENCE</scope>
</reference>
<evidence type="ECO:0000313" key="13">
    <source>
        <dbReference type="Proteomes" id="UP000663891"/>
    </source>
</evidence>
<dbReference type="Pfam" id="PF25010">
    <property type="entry name" value="ARM_UBP24_USP9X-Y"/>
    <property type="match status" value="1"/>
</dbReference>
<keyword evidence="3 9" id="KW-0328">Glycosyltransferase</keyword>
<organism evidence="12 13">
    <name type="scientific">Adineta steineri</name>
    <dbReference type="NCBI Taxonomy" id="433720"/>
    <lineage>
        <taxon>Eukaryota</taxon>
        <taxon>Metazoa</taxon>
        <taxon>Spiralia</taxon>
        <taxon>Gnathifera</taxon>
        <taxon>Rotifera</taxon>
        <taxon>Eurotatoria</taxon>
        <taxon>Bdelloidea</taxon>
        <taxon>Adinetida</taxon>
        <taxon>Adinetidae</taxon>
        <taxon>Adineta</taxon>
    </lineage>
</organism>
<keyword evidence="7 9" id="KW-0520">NAD</keyword>
<dbReference type="GO" id="GO:0006508">
    <property type="term" value="P:proteolysis"/>
    <property type="evidence" value="ECO:0007669"/>
    <property type="project" value="UniProtKB-KW"/>
</dbReference>
<dbReference type="EMBL" id="CAJNON010000546">
    <property type="protein sequence ID" value="CAF1311317.1"/>
    <property type="molecule type" value="Genomic_DNA"/>
</dbReference>
<protein>
    <recommendedName>
        <fullName evidence="9">Poly [ADP-ribose] polymerase</fullName>
        <shortName evidence="9">PARP</shortName>
        <ecNumber evidence="9">2.4.2.-</ecNumber>
    </recommendedName>
</protein>
<keyword evidence="4 9" id="KW-0808">Transferase</keyword>
<dbReference type="Gene3D" id="3.40.220.10">
    <property type="entry name" value="Leucine Aminopeptidase, subunit E, domain 1"/>
    <property type="match status" value="2"/>
</dbReference>
<evidence type="ECO:0000256" key="4">
    <source>
        <dbReference type="ARBA" id="ARBA00022679"/>
    </source>
</evidence>
<dbReference type="PANTHER" id="PTHR14453">
    <property type="entry name" value="PARP/ZINC FINGER CCCH TYPE DOMAIN CONTAINING PROTEIN"/>
    <property type="match status" value="1"/>
</dbReference>
<dbReference type="PANTHER" id="PTHR14453:SF67">
    <property type="entry name" value="POLY [ADP-RIBOSE] POLYMERASE"/>
    <property type="match status" value="1"/>
</dbReference>
<dbReference type="GO" id="GO:0003950">
    <property type="term" value="F:NAD+ poly-ADP-ribosyltransferase activity"/>
    <property type="evidence" value="ECO:0007669"/>
    <property type="project" value="UniProtKB-UniRule"/>
</dbReference>
<evidence type="ECO:0000256" key="8">
    <source>
        <dbReference type="ARBA" id="ARBA00023242"/>
    </source>
</evidence>
<evidence type="ECO:0000259" key="10">
    <source>
        <dbReference type="PROSITE" id="PS51059"/>
    </source>
</evidence>
<dbReference type="PROSITE" id="PS51059">
    <property type="entry name" value="PARP_CATALYTIC"/>
    <property type="match status" value="1"/>
</dbReference>
<dbReference type="SUPFAM" id="SSF56399">
    <property type="entry name" value="ADP-ribosylation"/>
    <property type="match status" value="1"/>
</dbReference>
<comment type="caution">
    <text evidence="12">The sequence shown here is derived from an EMBL/GenBank/DDBJ whole genome shotgun (WGS) entry which is preliminary data.</text>
</comment>
<evidence type="ECO:0000256" key="6">
    <source>
        <dbReference type="ARBA" id="ARBA00022801"/>
    </source>
</evidence>
<feature type="domain" description="PARP catalytic" evidence="10">
    <location>
        <begin position="1021"/>
        <end position="1203"/>
    </location>
</feature>
<dbReference type="GO" id="GO:0003714">
    <property type="term" value="F:transcription corepressor activity"/>
    <property type="evidence" value="ECO:0007669"/>
    <property type="project" value="TreeGrafter"/>
</dbReference>
<dbReference type="InterPro" id="IPR056850">
    <property type="entry name" value="ARM_UBP34_24_USP9X_Y"/>
</dbReference>
<name>A0A815EGY1_9BILA</name>